<dbReference type="Gene3D" id="3.40.309.10">
    <property type="entry name" value="Aldehyde Dehydrogenase, Chain A, domain 2"/>
    <property type="match status" value="1"/>
</dbReference>
<evidence type="ECO:0000313" key="7">
    <source>
        <dbReference type="Proteomes" id="UP000241769"/>
    </source>
</evidence>
<name>A0A2P6NE68_9EUKA</name>
<evidence type="ECO:0000256" key="2">
    <source>
        <dbReference type="ARBA" id="ARBA00023002"/>
    </source>
</evidence>
<dbReference type="InterPro" id="IPR016160">
    <property type="entry name" value="Ald_DH_CS_CYS"/>
</dbReference>
<accession>A0A2P6NE68</accession>
<dbReference type="FunFam" id="3.40.309.10:FF:000012">
    <property type="entry name" value="Betaine aldehyde dehydrogenase"/>
    <property type="match status" value="1"/>
</dbReference>
<dbReference type="GO" id="GO:0016620">
    <property type="term" value="F:oxidoreductase activity, acting on the aldehyde or oxo group of donors, NAD or NADP as acceptor"/>
    <property type="evidence" value="ECO:0007669"/>
    <property type="project" value="InterPro"/>
</dbReference>
<dbReference type="SUPFAM" id="SSF53720">
    <property type="entry name" value="ALDH-like"/>
    <property type="match status" value="1"/>
</dbReference>
<dbReference type="InParanoid" id="A0A2P6NE68"/>
<dbReference type="PROSITE" id="PS00070">
    <property type="entry name" value="ALDEHYDE_DEHYDR_CYS"/>
    <property type="match status" value="1"/>
</dbReference>
<evidence type="ECO:0000256" key="3">
    <source>
        <dbReference type="PROSITE-ProRule" id="PRU10007"/>
    </source>
</evidence>
<evidence type="ECO:0000259" key="5">
    <source>
        <dbReference type="Pfam" id="PF00171"/>
    </source>
</evidence>
<dbReference type="PANTHER" id="PTHR11699">
    <property type="entry name" value="ALDEHYDE DEHYDROGENASE-RELATED"/>
    <property type="match status" value="1"/>
</dbReference>
<dbReference type="Gene3D" id="3.40.605.10">
    <property type="entry name" value="Aldehyde Dehydrogenase, Chain A, domain 1"/>
    <property type="match status" value="1"/>
</dbReference>
<dbReference type="FunFam" id="3.40.605.10:FF:000007">
    <property type="entry name" value="NAD/NADP-dependent betaine aldehyde dehydrogenase"/>
    <property type="match status" value="1"/>
</dbReference>
<dbReference type="InterPro" id="IPR016161">
    <property type="entry name" value="Ald_DH/histidinol_DH"/>
</dbReference>
<comment type="similarity">
    <text evidence="1 4">Belongs to the aldehyde dehydrogenase family.</text>
</comment>
<dbReference type="InterPro" id="IPR016163">
    <property type="entry name" value="Ald_DH_C"/>
</dbReference>
<feature type="domain" description="Aldehyde dehydrogenase" evidence="5">
    <location>
        <begin position="52"/>
        <end position="517"/>
    </location>
</feature>
<proteinExistence type="inferred from homology"/>
<dbReference type="Proteomes" id="UP000241769">
    <property type="component" value="Unassembled WGS sequence"/>
</dbReference>
<dbReference type="STRING" id="1890364.A0A2P6NE68"/>
<dbReference type="OrthoDB" id="310895at2759"/>
<dbReference type="EMBL" id="MDYQ01000107">
    <property type="protein sequence ID" value="PRP82257.1"/>
    <property type="molecule type" value="Genomic_DNA"/>
</dbReference>
<gene>
    <name evidence="6" type="ORF">PROFUN_06269</name>
</gene>
<dbReference type="PROSITE" id="PS00687">
    <property type="entry name" value="ALDEHYDE_DEHYDR_GLU"/>
    <property type="match status" value="1"/>
</dbReference>
<comment type="caution">
    <text evidence="6">The sequence shown here is derived from an EMBL/GenBank/DDBJ whole genome shotgun (WGS) entry which is preliminary data.</text>
</comment>
<dbReference type="AlphaFoldDB" id="A0A2P6NE68"/>
<dbReference type="Pfam" id="PF00171">
    <property type="entry name" value="Aldedh"/>
    <property type="match status" value="1"/>
</dbReference>
<dbReference type="InterPro" id="IPR015590">
    <property type="entry name" value="Aldehyde_DH_dom"/>
</dbReference>
<organism evidence="6 7">
    <name type="scientific">Planoprotostelium fungivorum</name>
    <dbReference type="NCBI Taxonomy" id="1890364"/>
    <lineage>
        <taxon>Eukaryota</taxon>
        <taxon>Amoebozoa</taxon>
        <taxon>Evosea</taxon>
        <taxon>Variosea</taxon>
        <taxon>Cavosteliida</taxon>
        <taxon>Cavosteliaceae</taxon>
        <taxon>Planoprotostelium</taxon>
    </lineage>
</organism>
<feature type="active site" evidence="3">
    <location>
        <position position="282"/>
    </location>
</feature>
<evidence type="ECO:0000313" key="6">
    <source>
        <dbReference type="EMBL" id="PRP82257.1"/>
    </source>
</evidence>
<dbReference type="InterPro" id="IPR016162">
    <property type="entry name" value="Ald_DH_N"/>
</dbReference>
<keyword evidence="2 4" id="KW-0560">Oxidoreductase</keyword>
<evidence type="ECO:0000256" key="4">
    <source>
        <dbReference type="RuleBase" id="RU003345"/>
    </source>
</evidence>
<keyword evidence="7" id="KW-1185">Reference proteome</keyword>
<sequence>MLSIAFTGARGQSVSLSLRSFGCRSRKFSTEPQTLAQRLSGHHLINGQLVSSSAKFPVHSPATGALVGHAAKGDASTIDSAVSSSKAAQKKWAERPVKERAALVAQCAQVLRAHSEELAKLTSLETGKALRTESRVEAGVCSDAFTFFAGLGSEIKGEVIPWNPNSITFTQRYPMGVVAAVIPWNAPLMLFSLKCAPALVCGNSVVLKSAEEAPFGVLRVVELLNTVLPPGLVNCISGFGPDCGGPLVAHRDVAKISFTGSVDTGKIIYKAAADKLAPITLELGGKSPMLVMADADIDRAVDGAIVGSLKVSVRFTRQGQSCSASSRIFVHSSVHDQFVEKLKQKVNEMKMGNPLDDATDIGTIISRSQFDKVKKYIELGKGLPGVQAHECSQLPTDSAMSSGFFVRPVIFTGITNDTILAQEEIFGPVCCILKWDDFDKVLEEANCSSFGLAASVWTKDLKMALKATQKLEAGIVQVNQNAVLQPNLPIGGWKESGLGVEGSLDSMLQAFTQSKTISINMN</sequence>
<protein>
    <submittedName>
        <fullName evidence="6">Aldehyde dehydrogenase family 2 member B7,mitochondrial</fullName>
    </submittedName>
</protein>
<dbReference type="InterPro" id="IPR029510">
    <property type="entry name" value="Ald_DH_CS_GLU"/>
</dbReference>
<evidence type="ECO:0000256" key="1">
    <source>
        <dbReference type="ARBA" id="ARBA00009986"/>
    </source>
</evidence>
<reference evidence="6 7" key="1">
    <citation type="journal article" date="2018" name="Genome Biol. Evol.">
        <title>Multiple Roots of Fruiting Body Formation in Amoebozoa.</title>
        <authorList>
            <person name="Hillmann F."/>
            <person name="Forbes G."/>
            <person name="Novohradska S."/>
            <person name="Ferling I."/>
            <person name="Riege K."/>
            <person name="Groth M."/>
            <person name="Westermann M."/>
            <person name="Marz M."/>
            <person name="Spaller T."/>
            <person name="Winckler T."/>
            <person name="Schaap P."/>
            <person name="Glockner G."/>
        </authorList>
    </citation>
    <scope>NUCLEOTIDE SEQUENCE [LARGE SCALE GENOMIC DNA]</scope>
    <source>
        <strain evidence="6 7">Jena</strain>
    </source>
</reference>